<dbReference type="AlphaFoldDB" id="A0A653AAT7"/>
<feature type="transmembrane region" description="Helical" evidence="1">
    <location>
        <begin position="339"/>
        <end position="361"/>
    </location>
</feature>
<feature type="transmembrane region" description="Helical" evidence="1">
    <location>
        <begin position="125"/>
        <end position="142"/>
    </location>
</feature>
<dbReference type="PANTHER" id="PTHR31061:SF24">
    <property type="entry name" value="LD22376P"/>
    <property type="match status" value="1"/>
</dbReference>
<organism evidence="2">
    <name type="scientific">uncultured Paludibacter sp</name>
    <dbReference type="NCBI Taxonomy" id="497635"/>
    <lineage>
        <taxon>Bacteria</taxon>
        <taxon>Pseudomonadati</taxon>
        <taxon>Bacteroidota</taxon>
        <taxon>Bacteroidia</taxon>
        <taxon>Bacteroidales</taxon>
        <taxon>Paludibacteraceae</taxon>
        <taxon>Paludibacter</taxon>
        <taxon>environmental samples</taxon>
    </lineage>
</organism>
<evidence type="ECO:0000313" key="2">
    <source>
        <dbReference type="EMBL" id="VBB44782.1"/>
    </source>
</evidence>
<keyword evidence="1" id="KW-0812">Transmembrane</keyword>
<feature type="transmembrane region" description="Helical" evidence="1">
    <location>
        <begin position="52"/>
        <end position="74"/>
    </location>
</feature>
<keyword evidence="1" id="KW-0472">Membrane</keyword>
<reference evidence="2" key="1">
    <citation type="submission" date="2018-07" db="EMBL/GenBank/DDBJ databases">
        <authorList>
            <consortium name="Genoscope - CEA"/>
            <person name="William W."/>
        </authorList>
    </citation>
    <scope>NUCLEOTIDE SEQUENCE</scope>
    <source>
        <strain evidence="2">IK1</strain>
    </source>
</reference>
<protein>
    <submittedName>
        <fullName evidence="2">Uncharacterized protein</fullName>
    </submittedName>
</protein>
<dbReference type="EMBL" id="UPXZ01000019">
    <property type="protein sequence ID" value="VBB44782.1"/>
    <property type="molecule type" value="Genomic_DNA"/>
</dbReference>
<sequence>MELKNERLQSIDALRGFDMIWIMGATGLVQALDEIFGGKTFNWLTAQMEHVSWNGFHIMDLVFPLFLFIAGLSFPFSLGKKRQKKESDKKIILELIKRAITLVILGMIYNGFLRLDFDKIRYASVLGHIGIAWLFAALIYMYSSRMRTIIMWIVIIVVGYATLNLFLISPNAINTDHFIPENNIVCQFDRWFLPGILYNGSYDPEGILSVIPAIATALLGMLTTRYLEGYINHTPTRKMITYLGIGMFLILIALISSKIIPVNKVLWSSSFMLLAGGISIMLFAFFYWIIDVIKWRKWAFFFRVIGMNTITIYLAQVIVNFWGIDDFFLGGIASKFPHSLASLILSIGYIGVCWLFLLFLYRKKVFIKV</sequence>
<gene>
    <name evidence="2" type="ORF">TRIP_D260196</name>
</gene>
<feature type="transmembrane region" description="Helical" evidence="1">
    <location>
        <begin position="207"/>
        <end position="227"/>
    </location>
</feature>
<feature type="transmembrane region" description="Helical" evidence="1">
    <location>
        <begin position="149"/>
        <end position="168"/>
    </location>
</feature>
<evidence type="ECO:0000256" key="1">
    <source>
        <dbReference type="SAM" id="Phobius"/>
    </source>
</evidence>
<name>A0A653AAT7_9BACT</name>
<keyword evidence="1" id="KW-1133">Transmembrane helix</keyword>
<feature type="transmembrane region" description="Helical" evidence="1">
    <location>
        <begin position="300"/>
        <end position="319"/>
    </location>
</feature>
<proteinExistence type="predicted"/>
<accession>A0A653AAT7</accession>
<feature type="transmembrane region" description="Helical" evidence="1">
    <location>
        <begin position="239"/>
        <end position="260"/>
    </location>
</feature>
<feature type="transmembrane region" description="Helical" evidence="1">
    <location>
        <begin position="266"/>
        <end position="288"/>
    </location>
</feature>
<feature type="transmembrane region" description="Helical" evidence="1">
    <location>
        <begin position="12"/>
        <end position="32"/>
    </location>
</feature>
<feature type="transmembrane region" description="Helical" evidence="1">
    <location>
        <begin position="95"/>
        <end position="113"/>
    </location>
</feature>
<dbReference type="PANTHER" id="PTHR31061">
    <property type="entry name" value="LD22376P"/>
    <property type="match status" value="1"/>
</dbReference>